<feature type="region of interest" description="Disordered" evidence="1">
    <location>
        <begin position="98"/>
        <end position="117"/>
    </location>
</feature>
<reference evidence="2 3" key="1">
    <citation type="submission" date="2019-09" db="EMBL/GenBank/DDBJ databases">
        <authorList>
            <person name="Ou C."/>
        </authorList>
    </citation>
    <scope>NUCLEOTIDE SEQUENCE [LARGE SCALE GENOMIC DNA]</scope>
    <source>
        <strain evidence="2">S2</strain>
        <tissue evidence="2">Leaf</tissue>
    </source>
</reference>
<dbReference type="PANTHER" id="PTHR38393">
    <property type="entry name" value="GLUTAMYL-TRNA (GLN) AMIDOTRANSFERASE SUBUNIT C"/>
    <property type="match status" value="1"/>
</dbReference>
<keyword evidence="3" id="KW-1185">Reference proteome</keyword>
<name>A0A5N5GFZ2_9ROSA</name>
<dbReference type="Proteomes" id="UP000327157">
    <property type="component" value="Chromosome 9"/>
</dbReference>
<sequence length="117" mass="13473">MENLVARNSGKPGRKRLIQQAREHYDLIDVDDSDELRSVWSGSNEEKSMWTGSEDDDDDDIPTEAYPNESSDKHIDKLFEFEETSKYRTISELLKAKQEPEELSPGSKLGKLQLRMP</sequence>
<feature type="compositionally biased region" description="Acidic residues" evidence="1">
    <location>
        <begin position="53"/>
        <end position="62"/>
    </location>
</feature>
<evidence type="ECO:0000313" key="2">
    <source>
        <dbReference type="EMBL" id="KAB2612412.1"/>
    </source>
</evidence>
<evidence type="ECO:0000313" key="3">
    <source>
        <dbReference type="Proteomes" id="UP000327157"/>
    </source>
</evidence>
<reference evidence="3" key="2">
    <citation type="submission" date="2019-10" db="EMBL/GenBank/DDBJ databases">
        <title>A de novo genome assembly of a pear dwarfing rootstock.</title>
        <authorList>
            <person name="Wang F."/>
            <person name="Wang J."/>
            <person name="Li S."/>
            <person name="Zhang Y."/>
            <person name="Fang M."/>
            <person name="Ma L."/>
            <person name="Zhao Y."/>
            <person name="Jiang S."/>
        </authorList>
    </citation>
    <scope>NUCLEOTIDE SEQUENCE [LARGE SCALE GENOMIC DNA]</scope>
</reference>
<dbReference type="EMBL" id="SMOL01000458">
    <property type="protein sequence ID" value="KAB2612412.1"/>
    <property type="molecule type" value="Genomic_DNA"/>
</dbReference>
<dbReference type="OrthoDB" id="1733680at2759"/>
<reference evidence="2 3" key="3">
    <citation type="submission" date="2019-11" db="EMBL/GenBank/DDBJ databases">
        <title>A de novo genome assembly of a pear dwarfing rootstock.</title>
        <authorList>
            <person name="Wang F."/>
            <person name="Wang J."/>
            <person name="Li S."/>
            <person name="Zhang Y."/>
            <person name="Fang M."/>
            <person name="Ma L."/>
            <person name="Zhao Y."/>
            <person name="Jiang S."/>
        </authorList>
    </citation>
    <scope>NUCLEOTIDE SEQUENCE [LARGE SCALE GENOMIC DNA]</scope>
    <source>
        <strain evidence="2">S2</strain>
        <tissue evidence="2">Leaf</tissue>
    </source>
</reference>
<organism evidence="2 3">
    <name type="scientific">Pyrus ussuriensis x Pyrus communis</name>
    <dbReference type="NCBI Taxonomy" id="2448454"/>
    <lineage>
        <taxon>Eukaryota</taxon>
        <taxon>Viridiplantae</taxon>
        <taxon>Streptophyta</taxon>
        <taxon>Embryophyta</taxon>
        <taxon>Tracheophyta</taxon>
        <taxon>Spermatophyta</taxon>
        <taxon>Magnoliopsida</taxon>
        <taxon>eudicotyledons</taxon>
        <taxon>Gunneridae</taxon>
        <taxon>Pentapetalae</taxon>
        <taxon>rosids</taxon>
        <taxon>fabids</taxon>
        <taxon>Rosales</taxon>
        <taxon>Rosaceae</taxon>
        <taxon>Amygdaloideae</taxon>
        <taxon>Maleae</taxon>
        <taxon>Pyrus</taxon>
    </lineage>
</organism>
<gene>
    <name evidence="2" type="ORF">D8674_034728</name>
</gene>
<dbReference type="PANTHER" id="PTHR38393:SF1">
    <property type="entry name" value="GLUTAMYL-TRNA (GLN) AMIDOTRANSFERASE SUBUNIT C"/>
    <property type="match status" value="1"/>
</dbReference>
<evidence type="ECO:0000256" key="1">
    <source>
        <dbReference type="SAM" id="MobiDB-lite"/>
    </source>
</evidence>
<comment type="caution">
    <text evidence="2">The sequence shown here is derived from an EMBL/GenBank/DDBJ whole genome shotgun (WGS) entry which is preliminary data.</text>
</comment>
<protein>
    <submittedName>
        <fullName evidence="2">Uncharacterized protein</fullName>
    </submittedName>
</protein>
<proteinExistence type="predicted"/>
<dbReference type="AlphaFoldDB" id="A0A5N5GFZ2"/>
<feature type="region of interest" description="Disordered" evidence="1">
    <location>
        <begin position="36"/>
        <end position="74"/>
    </location>
</feature>
<accession>A0A5N5GFZ2</accession>